<proteinExistence type="predicted"/>
<reference evidence="2" key="1">
    <citation type="submission" date="2021-07" db="EMBL/GenBank/DDBJ databases">
        <title>Shinella sp. nov., a novel member of the genus Shinella from water.</title>
        <authorList>
            <person name="Deng Y."/>
        </authorList>
    </citation>
    <scope>NUCLEOTIDE SEQUENCE</scope>
    <source>
        <strain evidence="2">CPCC 100929</strain>
    </source>
</reference>
<dbReference type="EMBL" id="WHSB02000016">
    <property type="protein sequence ID" value="MCQ4633985.1"/>
    <property type="molecule type" value="Genomic_DNA"/>
</dbReference>
<evidence type="ECO:0000313" key="3">
    <source>
        <dbReference type="Proteomes" id="UP000996601"/>
    </source>
</evidence>
<comment type="caution">
    <text evidence="2">The sequence shown here is derived from an EMBL/GenBank/DDBJ whole genome shotgun (WGS) entry which is preliminary data.</text>
</comment>
<name>A0ABT1RFM3_9HYPH</name>
<keyword evidence="3" id="KW-1185">Reference proteome</keyword>
<organism evidence="2 3">
    <name type="scientific">Shinella lacus</name>
    <dbReference type="NCBI Taxonomy" id="2654216"/>
    <lineage>
        <taxon>Bacteria</taxon>
        <taxon>Pseudomonadati</taxon>
        <taxon>Pseudomonadota</taxon>
        <taxon>Alphaproteobacteria</taxon>
        <taxon>Hyphomicrobiales</taxon>
        <taxon>Rhizobiaceae</taxon>
        <taxon>Shinella</taxon>
    </lineage>
</organism>
<evidence type="ECO:0000313" key="2">
    <source>
        <dbReference type="EMBL" id="MCQ4633985.1"/>
    </source>
</evidence>
<feature type="region of interest" description="Disordered" evidence="1">
    <location>
        <begin position="27"/>
        <end position="46"/>
    </location>
</feature>
<sequence length="108" mass="12147">MAEVPGATLTEENTVLAPDRDVVIAGAERRNQQGKAPTTTRRKTTAEISIHTEEVGRANALTERSVANEPDPVRALDSEIRELRFQLAGKLRLQNDQLRQMLRRFEPK</sequence>
<dbReference type="Proteomes" id="UP000996601">
    <property type="component" value="Unassembled WGS sequence"/>
</dbReference>
<protein>
    <recommendedName>
        <fullName evidence="4">Transposase</fullName>
    </recommendedName>
</protein>
<gene>
    <name evidence="2" type="ORF">GB927_028395</name>
</gene>
<evidence type="ECO:0000256" key="1">
    <source>
        <dbReference type="SAM" id="MobiDB-lite"/>
    </source>
</evidence>
<evidence type="ECO:0008006" key="4">
    <source>
        <dbReference type="Google" id="ProtNLM"/>
    </source>
</evidence>
<dbReference type="RefSeq" id="WP_256120598.1">
    <property type="nucleotide sequence ID" value="NZ_WHSB02000016.1"/>
</dbReference>
<accession>A0ABT1RFM3</accession>